<dbReference type="VEuPathDB" id="TrichDB:TVAG_163810"/>
<evidence type="ECO:0000313" key="3">
    <source>
        <dbReference type="EMBL" id="EAY20685.1"/>
    </source>
</evidence>
<name>A2DG58_TRIV3</name>
<protein>
    <submittedName>
        <fullName evidence="3">Uncharacterized protein</fullName>
    </submittedName>
</protein>
<accession>A2DG58</accession>
<feature type="compositionally biased region" description="Basic and acidic residues" evidence="2">
    <location>
        <begin position="243"/>
        <end position="255"/>
    </location>
</feature>
<proteinExistence type="predicted"/>
<evidence type="ECO:0000313" key="4">
    <source>
        <dbReference type="Proteomes" id="UP000001542"/>
    </source>
</evidence>
<evidence type="ECO:0000256" key="2">
    <source>
        <dbReference type="SAM" id="MobiDB-lite"/>
    </source>
</evidence>
<dbReference type="InParanoid" id="A2DG58"/>
<feature type="region of interest" description="Disordered" evidence="2">
    <location>
        <begin position="221"/>
        <end position="297"/>
    </location>
</feature>
<feature type="coiled-coil region" evidence="1">
    <location>
        <begin position="135"/>
        <end position="204"/>
    </location>
</feature>
<feature type="compositionally biased region" description="Polar residues" evidence="2">
    <location>
        <begin position="283"/>
        <end position="293"/>
    </location>
</feature>
<evidence type="ECO:0000256" key="1">
    <source>
        <dbReference type="SAM" id="Coils"/>
    </source>
</evidence>
<reference evidence="3" key="1">
    <citation type="submission" date="2006-10" db="EMBL/GenBank/DDBJ databases">
        <authorList>
            <person name="Amadeo P."/>
            <person name="Zhao Q."/>
            <person name="Wortman J."/>
            <person name="Fraser-Liggett C."/>
            <person name="Carlton J."/>
        </authorList>
    </citation>
    <scope>NUCLEOTIDE SEQUENCE</scope>
    <source>
        <strain evidence="3">G3</strain>
    </source>
</reference>
<dbReference type="EMBL" id="DS113196">
    <property type="protein sequence ID" value="EAY20685.1"/>
    <property type="molecule type" value="Genomic_DNA"/>
</dbReference>
<sequence length="346" mass="38853">MLGKAKQSPRVTPNRKTEKSAVSSSKKVTPTGKSPLKLKNLCSVTPTQRNVVAKEEKPAETPSQMESRIRCELRLEMLVRMREMQDYYESKIADLTEAMDNDSYTISALYGNDNSDSESSENKVNPEILEITKKIEEAVAKRDQLLKILDEKKRQNAAIAQEIQAGAAQNAKLIEQRNGLQMRVDALRKQKQDEDLRINAAKEEQQRFEFLASESANEENIQAPVVRKDSSSSSLQRGMSQKSVDKITTIKEEASQSKSSKLNPHDSSKKDKKPKSKIVKGSENSNVDQNSLNIAKKIPKENTVTNVPVNIAPQRSITDTVGEFNQKPYRMKITAQLVHKAKKNKD</sequence>
<dbReference type="RefSeq" id="XP_001581671.1">
    <property type="nucleotide sequence ID" value="XM_001581621.1"/>
</dbReference>
<keyword evidence="1" id="KW-0175">Coiled coil</keyword>
<dbReference type="VEuPathDB" id="TrichDB:TVAGG3_0953880"/>
<dbReference type="AlphaFoldDB" id="A2DG58"/>
<gene>
    <name evidence="3" type="ORF">TVAG_163810</name>
</gene>
<feature type="compositionally biased region" description="Polar residues" evidence="2">
    <location>
        <begin position="20"/>
        <end position="32"/>
    </location>
</feature>
<dbReference type="SMR" id="A2DG58"/>
<reference evidence="3" key="2">
    <citation type="journal article" date="2007" name="Science">
        <title>Draft genome sequence of the sexually transmitted pathogen Trichomonas vaginalis.</title>
        <authorList>
            <person name="Carlton J.M."/>
            <person name="Hirt R.P."/>
            <person name="Silva J.C."/>
            <person name="Delcher A.L."/>
            <person name="Schatz M."/>
            <person name="Zhao Q."/>
            <person name="Wortman J.R."/>
            <person name="Bidwell S.L."/>
            <person name="Alsmark U.C.M."/>
            <person name="Besteiro S."/>
            <person name="Sicheritz-Ponten T."/>
            <person name="Noel C.J."/>
            <person name="Dacks J.B."/>
            <person name="Foster P.G."/>
            <person name="Simillion C."/>
            <person name="Van de Peer Y."/>
            <person name="Miranda-Saavedra D."/>
            <person name="Barton G.J."/>
            <person name="Westrop G.D."/>
            <person name="Mueller S."/>
            <person name="Dessi D."/>
            <person name="Fiori P.L."/>
            <person name="Ren Q."/>
            <person name="Paulsen I."/>
            <person name="Zhang H."/>
            <person name="Bastida-Corcuera F.D."/>
            <person name="Simoes-Barbosa A."/>
            <person name="Brown M.T."/>
            <person name="Hayes R.D."/>
            <person name="Mukherjee M."/>
            <person name="Okumura C.Y."/>
            <person name="Schneider R."/>
            <person name="Smith A.J."/>
            <person name="Vanacova S."/>
            <person name="Villalvazo M."/>
            <person name="Haas B.J."/>
            <person name="Pertea M."/>
            <person name="Feldblyum T.V."/>
            <person name="Utterback T.R."/>
            <person name="Shu C.L."/>
            <person name="Osoegawa K."/>
            <person name="de Jong P.J."/>
            <person name="Hrdy I."/>
            <person name="Horvathova L."/>
            <person name="Zubacova Z."/>
            <person name="Dolezal P."/>
            <person name="Malik S.B."/>
            <person name="Logsdon J.M. Jr."/>
            <person name="Henze K."/>
            <person name="Gupta A."/>
            <person name="Wang C.C."/>
            <person name="Dunne R.L."/>
            <person name="Upcroft J.A."/>
            <person name="Upcroft P."/>
            <person name="White O."/>
            <person name="Salzberg S.L."/>
            <person name="Tang P."/>
            <person name="Chiu C.-H."/>
            <person name="Lee Y.-S."/>
            <person name="Embley T.M."/>
            <person name="Coombs G.H."/>
            <person name="Mottram J.C."/>
            <person name="Tachezy J."/>
            <person name="Fraser-Liggett C.M."/>
            <person name="Johnson P.J."/>
        </authorList>
    </citation>
    <scope>NUCLEOTIDE SEQUENCE [LARGE SCALE GENOMIC DNA]</scope>
    <source>
        <strain evidence="3">G3</strain>
    </source>
</reference>
<dbReference type="Proteomes" id="UP000001542">
    <property type="component" value="Unassembled WGS sequence"/>
</dbReference>
<feature type="region of interest" description="Disordered" evidence="2">
    <location>
        <begin position="1"/>
        <end position="65"/>
    </location>
</feature>
<organism evidence="3 4">
    <name type="scientific">Trichomonas vaginalis (strain ATCC PRA-98 / G3)</name>
    <dbReference type="NCBI Taxonomy" id="412133"/>
    <lineage>
        <taxon>Eukaryota</taxon>
        <taxon>Metamonada</taxon>
        <taxon>Parabasalia</taxon>
        <taxon>Trichomonadida</taxon>
        <taxon>Trichomonadidae</taxon>
        <taxon>Trichomonas</taxon>
    </lineage>
</organism>
<dbReference type="KEGG" id="tva:5466228"/>
<keyword evidence="4" id="KW-1185">Reference proteome</keyword>